<keyword evidence="2" id="KW-1185">Reference proteome</keyword>
<dbReference type="AlphaFoldDB" id="A0A8K0QYT0"/>
<protein>
    <submittedName>
        <fullName evidence="1">Uncharacterized protein</fullName>
    </submittedName>
</protein>
<proteinExistence type="predicted"/>
<organism evidence="1 2">
    <name type="scientific">Paraphoma chrysanthemicola</name>
    <dbReference type="NCBI Taxonomy" id="798071"/>
    <lineage>
        <taxon>Eukaryota</taxon>
        <taxon>Fungi</taxon>
        <taxon>Dikarya</taxon>
        <taxon>Ascomycota</taxon>
        <taxon>Pezizomycotina</taxon>
        <taxon>Dothideomycetes</taxon>
        <taxon>Pleosporomycetidae</taxon>
        <taxon>Pleosporales</taxon>
        <taxon>Pleosporineae</taxon>
        <taxon>Phaeosphaeriaceae</taxon>
        <taxon>Paraphoma</taxon>
    </lineage>
</organism>
<evidence type="ECO:0000313" key="1">
    <source>
        <dbReference type="EMBL" id="KAH7078422.1"/>
    </source>
</evidence>
<dbReference type="Proteomes" id="UP000813461">
    <property type="component" value="Unassembled WGS sequence"/>
</dbReference>
<name>A0A8K0QYT0_9PLEO</name>
<sequence length="154" mass="15986">MLPAARSSATVVAVFVRGHGDTVPRSSSASTGRRCAVCARGRAQSREAQRRGSIAVGGYLAEDTGPADACNEACFWHCTLPDATRKATPSQPSRVPHGAVDQDGAGVPCCVAGHSFSNLQPVSTSSSLLTSPFTSSLSLLLTTVEHGVLDLMWC</sequence>
<comment type="caution">
    <text evidence="1">The sequence shown here is derived from an EMBL/GenBank/DDBJ whole genome shotgun (WGS) entry which is preliminary data.</text>
</comment>
<gene>
    <name evidence="1" type="ORF">FB567DRAFT_552409</name>
</gene>
<accession>A0A8K0QYT0</accession>
<dbReference type="EMBL" id="JAGMVJ010000017">
    <property type="protein sequence ID" value="KAH7078422.1"/>
    <property type="molecule type" value="Genomic_DNA"/>
</dbReference>
<reference evidence="1" key="1">
    <citation type="journal article" date="2021" name="Nat. Commun.">
        <title>Genetic determinants of endophytism in the Arabidopsis root mycobiome.</title>
        <authorList>
            <person name="Mesny F."/>
            <person name="Miyauchi S."/>
            <person name="Thiergart T."/>
            <person name="Pickel B."/>
            <person name="Atanasova L."/>
            <person name="Karlsson M."/>
            <person name="Huettel B."/>
            <person name="Barry K.W."/>
            <person name="Haridas S."/>
            <person name="Chen C."/>
            <person name="Bauer D."/>
            <person name="Andreopoulos W."/>
            <person name="Pangilinan J."/>
            <person name="LaButti K."/>
            <person name="Riley R."/>
            <person name="Lipzen A."/>
            <person name="Clum A."/>
            <person name="Drula E."/>
            <person name="Henrissat B."/>
            <person name="Kohler A."/>
            <person name="Grigoriev I.V."/>
            <person name="Martin F.M."/>
            <person name="Hacquard S."/>
        </authorList>
    </citation>
    <scope>NUCLEOTIDE SEQUENCE</scope>
    <source>
        <strain evidence="1">MPI-SDFR-AT-0120</strain>
    </source>
</reference>
<evidence type="ECO:0000313" key="2">
    <source>
        <dbReference type="Proteomes" id="UP000813461"/>
    </source>
</evidence>